<gene>
    <name evidence="2" type="ORF">K435DRAFT_817199</name>
</gene>
<keyword evidence="3" id="KW-1185">Reference proteome</keyword>
<sequence>MDWFYNSHETKSIADLDSLVHGVLLADDYERAHLANFSATKVLHDMDDYSGPRFELSAEDGWHEASVKISLPAEGVKQAESSAPVFDVPGLFYRKPLEIIKSAFQSKQSMKFHFTPFKLFQRQYSDDGTFEDVRLHHELYNSDAYIQEYERIQVQQAERRQNDPEFAKELPQVENVPVAIMAWSDATRLAQFGDESLWPIYLYFGNQSKYQRAKPSSFAAHHLAYIPKLPDNLQDEYLKAFGRPASDPTLTHLKRELMHKAWALILDPEFMHAYEHGMLVKCGDGVVRRLFPRFFTYSADYPEKALLATIRTLGRCPCPHCLVEKNQIRQLGTKGDRSRRETKARVDTQHRRNMIEHVRKWVFDFGKSVTNQAVDTFLQPYSWVPTNNIFSERFAKFGVNFYEMLTPDVLHEVELGVWKSLLTHLVRIMFTVGNAAVQNMNRRYCDVPRFGRDTIRNIRSSVSAMKQLAARDFEDLLQGLIPGFDKGIQNLLFDLNSFHSLAKLRLHSETSLDLLDQTTTELGRSFRNFESNICPAFQTKKLPKETAAQGRRKAKSGETEKGKGKRKHRDEDEAEAGNHQAGAASARFNLSTFKFHALGHYTHFIRLYGTTDSYSTQTGELEHKRVKRFYRRTNKTFRFVRQIAAQEKRKRILQNLKASFENFAPRSTSPTVPFQHSDVLPPTPPELHYKISSDNSQYLNVFELMNDHENDPAVYNFYAKLKDHFFARLTGKPEGEANLADISRVRLNNNRIYKHKVLRINYTTYDMRRSQDSVNPRTNSDIMVLSSDQGTHPFWYARVLGIFHARVRLDDGLAQQMDVLWVRWFGLDESYKFGWKEKQLPRVGFIDGDDPCAFGFVDPALVVRAAHLVPAFDLGRTSDIMGPSISRKTADKDEDWYRYYVGIFADRDMFVRYFPQLGLGHYRIHEKKGREQENWTVPGEGDPDTAATADSEQLVAPPYEPPDLPDAGPEPRDEDEWEDYGYASEIESDFDGEQDAEISAGYLNDVGPEDGEEPINHDAEVMEAEGYGWF</sequence>
<dbReference type="InterPro" id="IPR041078">
    <property type="entry name" value="Plavaka"/>
</dbReference>
<protein>
    <submittedName>
        <fullName evidence="2">Uncharacterized protein</fullName>
    </submittedName>
</protein>
<evidence type="ECO:0000313" key="2">
    <source>
        <dbReference type="EMBL" id="THV03577.1"/>
    </source>
</evidence>
<dbReference type="Pfam" id="PF18759">
    <property type="entry name" value="Plavaka"/>
    <property type="match status" value="1"/>
</dbReference>
<organism evidence="2 3">
    <name type="scientific">Dendrothele bispora (strain CBS 962.96)</name>
    <dbReference type="NCBI Taxonomy" id="1314807"/>
    <lineage>
        <taxon>Eukaryota</taxon>
        <taxon>Fungi</taxon>
        <taxon>Dikarya</taxon>
        <taxon>Basidiomycota</taxon>
        <taxon>Agaricomycotina</taxon>
        <taxon>Agaricomycetes</taxon>
        <taxon>Agaricomycetidae</taxon>
        <taxon>Agaricales</taxon>
        <taxon>Agaricales incertae sedis</taxon>
        <taxon>Dendrothele</taxon>
    </lineage>
</organism>
<dbReference type="AlphaFoldDB" id="A0A4S8ML77"/>
<proteinExistence type="predicted"/>
<accession>A0A4S8ML77</accession>
<evidence type="ECO:0000313" key="3">
    <source>
        <dbReference type="Proteomes" id="UP000297245"/>
    </source>
</evidence>
<feature type="region of interest" description="Disordered" evidence="1">
    <location>
        <begin position="928"/>
        <end position="980"/>
    </location>
</feature>
<dbReference type="Proteomes" id="UP000297245">
    <property type="component" value="Unassembled WGS sequence"/>
</dbReference>
<feature type="region of interest" description="Disordered" evidence="1">
    <location>
        <begin position="540"/>
        <end position="581"/>
    </location>
</feature>
<reference evidence="2 3" key="1">
    <citation type="journal article" date="2019" name="Nat. Ecol. Evol.">
        <title>Megaphylogeny resolves global patterns of mushroom evolution.</title>
        <authorList>
            <person name="Varga T."/>
            <person name="Krizsan K."/>
            <person name="Foldi C."/>
            <person name="Dima B."/>
            <person name="Sanchez-Garcia M."/>
            <person name="Sanchez-Ramirez S."/>
            <person name="Szollosi G.J."/>
            <person name="Szarkandi J.G."/>
            <person name="Papp V."/>
            <person name="Albert L."/>
            <person name="Andreopoulos W."/>
            <person name="Angelini C."/>
            <person name="Antonin V."/>
            <person name="Barry K.W."/>
            <person name="Bougher N.L."/>
            <person name="Buchanan P."/>
            <person name="Buyck B."/>
            <person name="Bense V."/>
            <person name="Catcheside P."/>
            <person name="Chovatia M."/>
            <person name="Cooper J."/>
            <person name="Damon W."/>
            <person name="Desjardin D."/>
            <person name="Finy P."/>
            <person name="Geml J."/>
            <person name="Haridas S."/>
            <person name="Hughes K."/>
            <person name="Justo A."/>
            <person name="Karasinski D."/>
            <person name="Kautmanova I."/>
            <person name="Kiss B."/>
            <person name="Kocsube S."/>
            <person name="Kotiranta H."/>
            <person name="LaButti K.M."/>
            <person name="Lechner B.E."/>
            <person name="Liimatainen K."/>
            <person name="Lipzen A."/>
            <person name="Lukacs Z."/>
            <person name="Mihaltcheva S."/>
            <person name="Morgado L.N."/>
            <person name="Niskanen T."/>
            <person name="Noordeloos M.E."/>
            <person name="Ohm R.A."/>
            <person name="Ortiz-Santana B."/>
            <person name="Ovrebo C."/>
            <person name="Racz N."/>
            <person name="Riley R."/>
            <person name="Savchenko A."/>
            <person name="Shiryaev A."/>
            <person name="Soop K."/>
            <person name="Spirin V."/>
            <person name="Szebenyi C."/>
            <person name="Tomsovsky M."/>
            <person name="Tulloss R.E."/>
            <person name="Uehling J."/>
            <person name="Grigoriev I.V."/>
            <person name="Vagvolgyi C."/>
            <person name="Papp T."/>
            <person name="Martin F.M."/>
            <person name="Miettinen O."/>
            <person name="Hibbett D.S."/>
            <person name="Nagy L.G."/>
        </authorList>
    </citation>
    <scope>NUCLEOTIDE SEQUENCE [LARGE SCALE GENOMIC DNA]</scope>
    <source>
        <strain evidence="2 3">CBS 962.96</strain>
    </source>
</reference>
<evidence type="ECO:0000256" key="1">
    <source>
        <dbReference type="SAM" id="MobiDB-lite"/>
    </source>
</evidence>
<dbReference type="OrthoDB" id="2687259at2759"/>
<name>A0A4S8ML77_DENBC</name>
<dbReference type="EMBL" id="ML179065">
    <property type="protein sequence ID" value="THV03577.1"/>
    <property type="molecule type" value="Genomic_DNA"/>
</dbReference>